<sequence length="100" mass="11553">MWLKRNAWMSFSETLNVLHVIEGRLCNCLYHHTSEISVKELIVRRGQAFKLTLKLTQPFNLGFDHLASASRAGHCIQLQPRRCGRQSFNGALLLKPESWF</sequence>
<evidence type="ECO:0000313" key="3">
    <source>
        <dbReference type="Ensembl" id="ENSPLAP00000004376.1"/>
    </source>
</evidence>
<dbReference type="Proteomes" id="UP000261500">
    <property type="component" value="Unplaced"/>
</dbReference>
<dbReference type="Ensembl" id="ENSPLAT00000009732.1">
    <property type="protein sequence ID" value="ENSPLAP00000004376.1"/>
    <property type="gene ID" value="ENSPLAG00000006069.1"/>
</dbReference>
<protein>
    <recommendedName>
        <fullName evidence="2">Transglutaminase N-terminal domain-containing protein</fullName>
    </recommendedName>
</protein>
<keyword evidence="4" id="KW-1185">Reference proteome</keyword>
<feature type="domain" description="Transglutaminase N-terminal" evidence="2">
    <location>
        <begin position="27"/>
        <end position="74"/>
    </location>
</feature>
<dbReference type="GeneTree" id="ENSGT01110000271597"/>
<comment type="similarity">
    <text evidence="1">Belongs to the transglutaminase superfamily. Transglutaminase family.</text>
</comment>
<dbReference type="InterPro" id="IPR013783">
    <property type="entry name" value="Ig-like_fold"/>
</dbReference>
<evidence type="ECO:0000313" key="4">
    <source>
        <dbReference type="Proteomes" id="UP000261500"/>
    </source>
</evidence>
<name>A0A3B3TVH5_9TELE</name>
<proteinExistence type="inferred from homology"/>
<dbReference type="Gene3D" id="2.60.40.10">
    <property type="entry name" value="Immunoglobulins"/>
    <property type="match status" value="1"/>
</dbReference>
<dbReference type="SUPFAM" id="SSF81296">
    <property type="entry name" value="E set domains"/>
    <property type="match status" value="1"/>
</dbReference>
<organism evidence="3 4">
    <name type="scientific">Poecilia latipinna</name>
    <name type="common">sailfin molly</name>
    <dbReference type="NCBI Taxonomy" id="48699"/>
    <lineage>
        <taxon>Eukaryota</taxon>
        <taxon>Metazoa</taxon>
        <taxon>Chordata</taxon>
        <taxon>Craniata</taxon>
        <taxon>Vertebrata</taxon>
        <taxon>Euteleostomi</taxon>
        <taxon>Actinopterygii</taxon>
        <taxon>Neopterygii</taxon>
        <taxon>Teleostei</taxon>
        <taxon>Neoteleostei</taxon>
        <taxon>Acanthomorphata</taxon>
        <taxon>Ovalentaria</taxon>
        <taxon>Atherinomorphae</taxon>
        <taxon>Cyprinodontiformes</taxon>
        <taxon>Poeciliidae</taxon>
        <taxon>Poeciliinae</taxon>
        <taxon>Poecilia</taxon>
    </lineage>
</organism>
<accession>A0A3B3TVH5</accession>
<dbReference type="Pfam" id="PF00868">
    <property type="entry name" value="Transglut_N"/>
    <property type="match status" value="1"/>
</dbReference>
<dbReference type="AlphaFoldDB" id="A0A3B3TVH5"/>
<evidence type="ECO:0000259" key="2">
    <source>
        <dbReference type="Pfam" id="PF00868"/>
    </source>
</evidence>
<reference evidence="3" key="2">
    <citation type="submission" date="2025-09" db="UniProtKB">
        <authorList>
            <consortium name="Ensembl"/>
        </authorList>
    </citation>
    <scope>IDENTIFICATION</scope>
</reference>
<dbReference type="GO" id="GO:0007399">
    <property type="term" value="P:nervous system development"/>
    <property type="evidence" value="ECO:0007669"/>
    <property type="project" value="UniProtKB-ARBA"/>
</dbReference>
<reference evidence="3" key="1">
    <citation type="submission" date="2025-08" db="UniProtKB">
        <authorList>
            <consortium name="Ensembl"/>
        </authorList>
    </citation>
    <scope>IDENTIFICATION</scope>
</reference>
<dbReference type="InterPro" id="IPR001102">
    <property type="entry name" value="Transglutaminase_N"/>
</dbReference>
<dbReference type="InterPro" id="IPR014756">
    <property type="entry name" value="Ig_E-set"/>
</dbReference>
<evidence type="ECO:0000256" key="1">
    <source>
        <dbReference type="ARBA" id="ARBA00005968"/>
    </source>
</evidence>